<dbReference type="PROSITE" id="PS00092">
    <property type="entry name" value="N6_MTASE"/>
    <property type="match status" value="1"/>
</dbReference>
<accession>A0A1B6GRL7</accession>
<dbReference type="EMBL" id="GECZ01004701">
    <property type="protein sequence ID" value="JAS65068.1"/>
    <property type="molecule type" value="Transcribed_RNA"/>
</dbReference>
<dbReference type="Gene3D" id="3.40.50.150">
    <property type="entry name" value="Vaccinia Virus protein VP39"/>
    <property type="match status" value="1"/>
</dbReference>
<evidence type="ECO:0000259" key="5">
    <source>
        <dbReference type="Pfam" id="PF05175"/>
    </source>
</evidence>
<sequence>QLDPTFIAEVGSGSGILITALANALNDKKVMCFATDINIKAAEATKLTALQHQKSIEVCVMDFLQSYQSAIFDLIIFNPPYVPCGRDEVENDKNLELAWCGGSNNGRDI</sequence>
<evidence type="ECO:0000256" key="4">
    <source>
        <dbReference type="ARBA" id="ARBA00022691"/>
    </source>
</evidence>
<feature type="non-terminal residue" evidence="6">
    <location>
        <position position="109"/>
    </location>
</feature>
<dbReference type="PANTHER" id="PTHR45875">
    <property type="entry name" value="METHYLTRANSFERASE N6AMT1"/>
    <property type="match status" value="1"/>
</dbReference>
<comment type="similarity">
    <text evidence="1">Belongs to the eukaryotic/archaeal PrmC-related family.</text>
</comment>
<evidence type="ECO:0000256" key="1">
    <source>
        <dbReference type="ARBA" id="ARBA00006149"/>
    </source>
</evidence>
<proteinExistence type="inferred from homology"/>
<feature type="non-terminal residue" evidence="6">
    <location>
        <position position="1"/>
    </location>
</feature>
<dbReference type="CDD" id="cd02440">
    <property type="entry name" value="AdoMet_MTases"/>
    <property type="match status" value="1"/>
</dbReference>
<reference evidence="6" key="1">
    <citation type="submission" date="2015-11" db="EMBL/GenBank/DDBJ databases">
        <title>De novo transcriptome assembly of four potential Pierce s Disease insect vectors from Arizona vineyards.</title>
        <authorList>
            <person name="Tassone E.E."/>
        </authorList>
    </citation>
    <scope>NUCLEOTIDE SEQUENCE</scope>
</reference>
<keyword evidence="4" id="KW-0949">S-adenosyl-L-methionine</keyword>
<dbReference type="GO" id="GO:0008276">
    <property type="term" value="F:protein methyltransferase activity"/>
    <property type="evidence" value="ECO:0007669"/>
    <property type="project" value="TreeGrafter"/>
</dbReference>
<dbReference type="GO" id="GO:0032259">
    <property type="term" value="P:methylation"/>
    <property type="evidence" value="ECO:0007669"/>
    <property type="project" value="UniProtKB-KW"/>
</dbReference>
<dbReference type="GO" id="GO:0035657">
    <property type="term" value="C:eRF1 methyltransferase complex"/>
    <property type="evidence" value="ECO:0007669"/>
    <property type="project" value="TreeGrafter"/>
</dbReference>
<dbReference type="AlphaFoldDB" id="A0A1B6GRL7"/>
<dbReference type="InterPro" id="IPR029063">
    <property type="entry name" value="SAM-dependent_MTases_sf"/>
</dbReference>
<dbReference type="InterPro" id="IPR002052">
    <property type="entry name" value="DNA_methylase_N6_adenine_CS"/>
</dbReference>
<dbReference type="GO" id="GO:0003676">
    <property type="term" value="F:nucleic acid binding"/>
    <property type="evidence" value="ECO:0007669"/>
    <property type="project" value="InterPro"/>
</dbReference>
<feature type="domain" description="Methyltransferase small" evidence="5">
    <location>
        <begin position="7"/>
        <end position="82"/>
    </location>
</feature>
<dbReference type="Pfam" id="PF05175">
    <property type="entry name" value="MTS"/>
    <property type="match status" value="1"/>
</dbReference>
<evidence type="ECO:0000256" key="3">
    <source>
        <dbReference type="ARBA" id="ARBA00022679"/>
    </source>
</evidence>
<dbReference type="InterPro" id="IPR007848">
    <property type="entry name" value="Small_mtfrase_dom"/>
</dbReference>
<gene>
    <name evidence="6" type="ORF">g.46122</name>
</gene>
<evidence type="ECO:0000256" key="2">
    <source>
        <dbReference type="ARBA" id="ARBA00022603"/>
    </source>
</evidence>
<keyword evidence="2" id="KW-0489">Methyltransferase</keyword>
<keyword evidence="3" id="KW-0808">Transferase</keyword>
<name>A0A1B6GRL7_9HEMI</name>
<dbReference type="SUPFAM" id="SSF53335">
    <property type="entry name" value="S-adenosyl-L-methionine-dependent methyltransferases"/>
    <property type="match status" value="1"/>
</dbReference>
<protein>
    <recommendedName>
        <fullName evidence="5">Methyltransferase small domain-containing protein</fullName>
    </recommendedName>
</protein>
<dbReference type="GO" id="GO:0008757">
    <property type="term" value="F:S-adenosylmethionine-dependent methyltransferase activity"/>
    <property type="evidence" value="ECO:0007669"/>
    <property type="project" value="TreeGrafter"/>
</dbReference>
<evidence type="ECO:0000313" key="6">
    <source>
        <dbReference type="EMBL" id="JAS65068.1"/>
    </source>
</evidence>
<organism evidence="6">
    <name type="scientific">Cuerna arida</name>
    <dbReference type="NCBI Taxonomy" id="1464854"/>
    <lineage>
        <taxon>Eukaryota</taxon>
        <taxon>Metazoa</taxon>
        <taxon>Ecdysozoa</taxon>
        <taxon>Arthropoda</taxon>
        <taxon>Hexapoda</taxon>
        <taxon>Insecta</taxon>
        <taxon>Pterygota</taxon>
        <taxon>Neoptera</taxon>
        <taxon>Paraneoptera</taxon>
        <taxon>Hemiptera</taxon>
        <taxon>Auchenorrhyncha</taxon>
        <taxon>Membracoidea</taxon>
        <taxon>Cicadellidae</taxon>
        <taxon>Cicadellinae</taxon>
        <taxon>Proconiini</taxon>
        <taxon>Cuerna</taxon>
    </lineage>
</organism>
<dbReference type="InterPro" id="IPR052190">
    <property type="entry name" value="Euk-Arch_PrmC-MTase"/>
</dbReference>
<dbReference type="PANTHER" id="PTHR45875:SF1">
    <property type="entry name" value="METHYLTRANSFERASE N6AMT1"/>
    <property type="match status" value="1"/>
</dbReference>